<keyword evidence="3 4" id="KW-0408">Iron</keyword>
<dbReference type="InterPro" id="IPR051395">
    <property type="entry name" value="Cytochrome_c_Peroxidase/MauG"/>
</dbReference>
<reference evidence="7 8" key="1">
    <citation type="submission" date="2020-08" db="EMBL/GenBank/DDBJ databases">
        <title>A Genomic Blueprint of the Chicken Gut Microbiome.</title>
        <authorList>
            <person name="Gilroy R."/>
            <person name="Ravi A."/>
            <person name="Getino M."/>
            <person name="Pursley I."/>
            <person name="Horton D.L."/>
            <person name="Alikhan N.-F."/>
            <person name="Baker D."/>
            <person name="Gharbi K."/>
            <person name="Hall N."/>
            <person name="Watson M."/>
            <person name="Adriaenssens E.M."/>
            <person name="Foster-Nyarko E."/>
            <person name="Jarju S."/>
            <person name="Secka A."/>
            <person name="Antonio M."/>
            <person name="Oren A."/>
            <person name="Chaudhuri R."/>
            <person name="La Ragione R.M."/>
            <person name="Hildebrand F."/>
            <person name="Pallen M.J."/>
        </authorList>
    </citation>
    <scope>NUCLEOTIDE SEQUENCE [LARGE SCALE GENOMIC DNA]</scope>
    <source>
        <strain evidence="7 8">Sa1YUN3</strain>
    </source>
</reference>
<organism evidence="7 8">
    <name type="scientific">Phocaeicola faecium</name>
    <dbReference type="NCBI Taxonomy" id="2762213"/>
    <lineage>
        <taxon>Bacteria</taxon>
        <taxon>Pseudomonadati</taxon>
        <taxon>Bacteroidota</taxon>
        <taxon>Bacteroidia</taxon>
        <taxon>Bacteroidales</taxon>
        <taxon>Bacteroidaceae</taxon>
        <taxon>Phocaeicola</taxon>
    </lineage>
</organism>
<evidence type="ECO:0000256" key="2">
    <source>
        <dbReference type="ARBA" id="ARBA00022723"/>
    </source>
</evidence>
<evidence type="ECO:0000313" key="8">
    <source>
        <dbReference type="Proteomes" id="UP000616346"/>
    </source>
</evidence>
<dbReference type="PROSITE" id="PS51007">
    <property type="entry name" value="CYTC"/>
    <property type="match status" value="1"/>
</dbReference>
<evidence type="ECO:0000259" key="6">
    <source>
        <dbReference type="PROSITE" id="PS51007"/>
    </source>
</evidence>
<evidence type="ECO:0000256" key="4">
    <source>
        <dbReference type="PROSITE-ProRule" id="PRU00433"/>
    </source>
</evidence>
<evidence type="ECO:0000256" key="1">
    <source>
        <dbReference type="ARBA" id="ARBA00022617"/>
    </source>
</evidence>
<feature type="chain" id="PRO_5046033001" description="Cytochrome c domain-containing protein" evidence="5">
    <location>
        <begin position="22"/>
        <end position="555"/>
    </location>
</feature>
<dbReference type="PANTHER" id="PTHR30600:SF4">
    <property type="entry name" value="CYTOCHROME C DOMAIN-CONTAINING PROTEIN"/>
    <property type="match status" value="1"/>
</dbReference>
<dbReference type="PROSITE" id="PS51257">
    <property type="entry name" value="PROKAR_LIPOPROTEIN"/>
    <property type="match status" value="1"/>
</dbReference>
<dbReference type="Proteomes" id="UP000616346">
    <property type="component" value="Unassembled WGS sequence"/>
</dbReference>
<dbReference type="InterPro" id="IPR010538">
    <property type="entry name" value="DHOR"/>
</dbReference>
<dbReference type="RefSeq" id="WP_178256767.1">
    <property type="nucleotide sequence ID" value="NZ_JACSPQ010000010.1"/>
</dbReference>
<dbReference type="Pfam" id="PF06537">
    <property type="entry name" value="DHOR"/>
    <property type="match status" value="1"/>
</dbReference>
<dbReference type="PANTHER" id="PTHR30600">
    <property type="entry name" value="CYTOCHROME C PEROXIDASE-RELATED"/>
    <property type="match status" value="1"/>
</dbReference>
<dbReference type="Gene3D" id="1.10.760.10">
    <property type="entry name" value="Cytochrome c-like domain"/>
    <property type="match status" value="1"/>
</dbReference>
<protein>
    <recommendedName>
        <fullName evidence="6">Cytochrome c domain-containing protein</fullName>
    </recommendedName>
</protein>
<dbReference type="EMBL" id="JACSPQ010000010">
    <property type="protein sequence ID" value="MBD8002491.1"/>
    <property type="molecule type" value="Genomic_DNA"/>
</dbReference>
<accession>A0ABR8VCK7</accession>
<dbReference type="SUPFAM" id="SSF46626">
    <property type="entry name" value="Cytochrome c"/>
    <property type="match status" value="1"/>
</dbReference>
<comment type="caution">
    <text evidence="7">The sequence shown here is derived from an EMBL/GenBank/DDBJ whole genome shotgun (WGS) entry which is preliminary data.</text>
</comment>
<evidence type="ECO:0000313" key="7">
    <source>
        <dbReference type="EMBL" id="MBD8002491.1"/>
    </source>
</evidence>
<dbReference type="InterPro" id="IPR036909">
    <property type="entry name" value="Cyt_c-like_dom_sf"/>
</dbReference>
<sequence>MKKHYYFLMTTLLCGSLAACSDDETGTDNPAGGDSETELPEWYYTGGELGTSTDVTSVAFEQPTPAVDQGGFTASFNRGEQLFEKPFMANVDGVRHGLGPLYIRSSCMHCHPGYGHGKSQPSGSFNTNEIGNGYLLVVYNPETNAYVSWLSGMPQTKAVAPFKEPLDESQIQITWHEYTDSYGNKFDDGETYQLRYPEVTIPKSAIYVANKGYDVGNYEVRLESTIGIYGTGLLDAISDEDLKAEYTKQEQAGVTLNPAIFANGEWVGQYANTTQGGDGTKYPYRYTYALSRGPLQDAAGANAFWNITNVTRSDRRFHYLDAAGTYADYSSKDPEVQAGFRNYIENIDPDHTHPDWHTTNSDGTYNEEANIKAYLNSKELDIEITDQEYIDLMVWHRGLAVPAARNVNDETVLKGKELFEQIGCTYCHKPSWTTGEDEIRDPARFFVGDRANELPRYPHQKIWPYTDMVQHRLFMVNDIRTGWCRTTPLWGRGLHQKCTGAEYADRLHDCRARTTLEAIMWHGTNPQSDAYETTQNFRKLSKEDRDAIIKFIDSI</sequence>
<feature type="domain" description="Cytochrome c" evidence="6">
    <location>
        <begin position="410"/>
        <end position="555"/>
    </location>
</feature>
<name>A0ABR8VCK7_9BACT</name>
<keyword evidence="8" id="KW-1185">Reference proteome</keyword>
<gene>
    <name evidence="7" type="ORF">H9626_09745</name>
</gene>
<evidence type="ECO:0000256" key="3">
    <source>
        <dbReference type="ARBA" id="ARBA00023004"/>
    </source>
</evidence>
<keyword evidence="2 4" id="KW-0479">Metal-binding</keyword>
<proteinExistence type="predicted"/>
<keyword evidence="5" id="KW-0732">Signal</keyword>
<evidence type="ECO:0000256" key="5">
    <source>
        <dbReference type="SAM" id="SignalP"/>
    </source>
</evidence>
<keyword evidence="1 4" id="KW-0349">Heme</keyword>
<dbReference type="InterPro" id="IPR009056">
    <property type="entry name" value="Cyt_c-like_dom"/>
</dbReference>
<feature type="signal peptide" evidence="5">
    <location>
        <begin position="1"/>
        <end position="21"/>
    </location>
</feature>